<dbReference type="InterPro" id="IPR008274">
    <property type="entry name" value="AldOxase/xan_DH_MoCoBD1"/>
</dbReference>
<dbReference type="GO" id="GO:0016491">
    <property type="term" value="F:oxidoreductase activity"/>
    <property type="evidence" value="ECO:0007669"/>
    <property type="project" value="UniProtKB-KW"/>
</dbReference>
<dbReference type="SUPFAM" id="SSF54665">
    <property type="entry name" value="CO dehydrogenase molybdoprotein N-domain-like"/>
    <property type="match status" value="1"/>
</dbReference>
<dbReference type="InterPro" id="IPR046867">
    <property type="entry name" value="AldOxase/xan_DH_MoCoBD2"/>
</dbReference>
<feature type="domain" description="Aldehyde oxidase/xanthine dehydrogenase a/b hammerhead" evidence="3">
    <location>
        <begin position="24"/>
        <end position="131"/>
    </location>
</feature>
<dbReference type="InterPro" id="IPR016208">
    <property type="entry name" value="Ald_Oxase/xanthine_DH-like"/>
</dbReference>
<evidence type="ECO:0000259" key="3">
    <source>
        <dbReference type="SMART" id="SM01008"/>
    </source>
</evidence>
<dbReference type="OrthoDB" id="9758509at2"/>
<dbReference type="Pfam" id="PF02738">
    <property type="entry name" value="MoCoBD_1"/>
    <property type="match status" value="1"/>
</dbReference>
<dbReference type="RefSeq" id="WP_103944158.1">
    <property type="nucleotide sequence ID" value="NZ_FNVO01000028.1"/>
</dbReference>
<dbReference type="PANTHER" id="PTHR11908">
    <property type="entry name" value="XANTHINE DEHYDROGENASE"/>
    <property type="match status" value="1"/>
</dbReference>
<dbReference type="GO" id="GO:0005506">
    <property type="term" value="F:iron ion binding"/>
    <property type="evidence" value="ECO:0007669"/>
    <property type="project" value="InterPro"/>
</dbReference>
<dbReference type="AlphaFoldDB" id="A0A1H6E0N4"/>
<dbReference type="Gene3D" id="3.30.365.10">
    <property type="entry name" value="Aldehyde oxidase/xanthine dehydrogenase, molybdopterin binding domain"/>
    <property type="match status" value="5"/>
</dbReference>
<sequence>MTETIRARAMGRPLERLDGRDKVVGQAPYAYEQQVTDPLYLHPVQAVIARGRINAIDTADAESLPGVVTVLTHLNAPRLTGDGDGDDRELWVLQSDEVHFRGQFIGVVVAETSEIARHAADLVRVEYERWPHDVELSADRDDLYAPDKVNAGHDTDTDVGDVAAALADAPVVVDHTYRTPMEYNNPMEPHATVAVWDAGGLTMYDSTQGVHVVRQRLAPLFGLDPGHVRVVAPHVGGGFGSKGAPHAHNVLAGLAAQVTGGRPVKLAVTRQQMFSVVGHRTPTIQRIGLGAETDGRLTALVHEVVEHTSRIVEYAEQTAVVSRMMYAAPNRRTRHRLAALDVPVPFWMRAPGEAPGAFALEVAMDELAVACGLDPVELRIRNEPDVDPESGRPFSGRRMSECLREGARRFGWESRDPTPAARLRDGWLEGTGVAASVYPRIMQTGNRAWVRYGPDGRYEVGIGAVDIGTGTWTALTQIAADALEVPVEEVRLRIGDTDLPEAAVAGGSGGLSAWGSAVVGAARAFREKFGRHPSAGDEATGTAPESPAAEDFSMYSFGAQFAHVRVHADTGEIRVPRMLGVFTVGRVVNPRTARSQFVGAMTMGLSMALHEEAVLDPRFGHVVNHDLATYHIATHADVQDVDAIWLDEEDPRSNPMGIRGIGEIGIVGAAAAVANAVHHATGVRVRDLPITPDKLFH</sequence>
<name>A0A1H6E0N4_9ACTN</name>
<dbReference type="Gene3D" id="3.90.1170.50">
    <property type="entry name" value="Aldehyde oxidase/xanthine dehydrogenase, a/b hammerhead"/>
    <property type="match status" value="1"/>
</dbReference>
<accession>A0A1H6E0N4</accession>
<keyword evidence="5" id="KW-1185">Reference proteome</keyword>
<organism evidence="4 5">
    <name type="scientific">Thermomonospora echinospora</name>
    <dbReference type="NCBI Taxonomy" id="1992"/>
    <lineage>
        <taxon>Bacteria</taxon>
        <taxon>Bacillati</taxon>
        <taxon>Actinomycetota</taxon>
        <taxon>Actinomycetes</taxon>
        <taxon>Streptosporangiales</taxon>
        <taxon>Thermomonosporaceae</taxon>
        <taxon>Thermomonospora</taxon>
    </lineage>
</organism>
<reference evidence="5" key="1">
    <citation type="submission" date="2016-10" db="EMBL/GenBank/DDBJ databases">
        <authorList>
            <person name="Varghese N."/>
            <person name="Submissions S."/>
        </authorList>
    </citation>
    <scope>NUCLEOTIDE SEQUENCE [LARGE SCALE GENOMIC DNA]</scope>
    <source>
        <strain evidence="5">DSM 43163</strain>
    </source>
</reference>
<dbReference type="PANTHER" id="PTHR11908:SF132">
    <property type="entry name" value="ALDEHYDE OXIDASE 1-RELATED"/>
    <property type="match status" value="1"/>
</dbReference>
<keyword evidence="1" id="KW-0500">Molybdenum</keyword>
<dbReference type="Pfam" id="PF01315">
    <property type="entry name" value="Ald_Xan_dh_C"/>
    <property type="match status" value="1"/>
</dbReference>
<proteinExistence type="predicted"/>
<dbReference type="SUPFAM" id="SSF56003">
    <property type="entry name" value="Molybdenum cofactor-binding domain"/>
    <property type="match status" value="1"/>
</dbReference>
<protein>
    <submittedName>
        <fullName evidence="4">Xanthine dehydrogenase YagR molybdenum-binding subunit</fullName>
    </submittedName>
</protein>
<dbReference type="EMBL" id="FNVO01000028">
    <property type="protein sequence ID" value="SEG91132.1"/>
    <property type="molecule type" value="Genomic_DNA"/>
</dbReference>
<gene>
    <name evidence="4" type="ORF">SAMN04489712_12844</name>
</gene>
<dbReference type="SMART" id="SM01008">
    <property type="entry name" value="Ald_Xan_dh_C"/>
    <property type="match status" value="1"/>
</dbReference>
<evidence type="ECO:0000313" key="5">
    <source>
        <dbReference type="Proteomes" id="UP000236723"/>
    </source>
</evidence>
<dbReference type="InterPro" id="IPR037165">
    <property type="entry name" value="AldOxase/xan_DH_Mopterin-bd_sf"/>
</dbReference>
<evidence type="ECO:0000256" key="1">
    <source>
        <dbReference type="ARBA" id="ARBA00022505"/>
    </source>
</evidence>
<keyword evidence="2" id="KW-0560">Oxidoreductase</keyword>
<dbReference type="InterPro" id="IPR036856">
    <property type="entry name" value="Ald_Oxase/Xan_DH_a/b_sf"/>
</dbReference>
<evidence type="ECO:0000256" key="2">
    <source>
        <dbReference type="ARBA" id="ARBA00023002"/>
    </source>
</evidence>
<evidence type="ECO:0000313" key="4">
    <source>
        <dbReference type="EMBL" id="SEG91132.1"/>
    </source>
</evidence>
<dbReference type="InterPro" id="IPR000674">
    <property type="entry name" value="Ald_Oxase/Xan_DH_a/b"/>
</dbReference>
<dbReference type="Pfam" id="PF20256">
    <property type="entry name" value="MoCoBD_2"/>
    <property type="match status" value="2"/>
</dbReference>
<dbReference type="Proteomes" id="UP000236723">
    <property type="component" value="Unassembled WGS sequence"/>
</dbReference>